<sequence length="82" mass="10052">MRVTEADKVRLKQLKEKGKSYEQIHRITGFSITTIRRWTNEEYRAKAKRNNLARYHRVKDDPIEKARVKLKRQKRLERYGCY</sequence>
<dbReference type="EMBL" id="MN988555">
    <property type="protein sequence ID" value="QIG76591.1"/>
    <property type="molecule type" value="Genomic_DNA"/>
</dbReference>
<proteinExistence type="predicted"/>
<keyword evidence="2" id="KW-1185">Reference proteome</keyword>
<protein>
    <submittedName>
        <fullName evidence="1">Uncharacterized protein</fullName>
    </submittedName>
</protein>
<evidence type="ECO:0000313" key="2">
    <source>
        <dbReference type="Proteomes" id="UP000626490"/>
    </source>
</evidence>
<reference evidence="1" key="1">
    <citation type="submission" date="2020-01" db="EMBL/GenBank/DDBJ databases">
        <title>Patterns of diversity and host range of bacteriophage communities associated with bean-nodulatin bacteria.</title>
        <authorList>
            <person name="Vann Cauwenberghe J."/>
            <person name="Santamaria R.I."/>
            <person name="Bustos P."/>
            <person name="Juarez S."/>
            <person name="Gonzalez V."/>
        </authorList>
    </citation>
    <scope>NUCLEOTIDE SEQUENCE</scope>
</reference>
<organism evidence="1 2">
    <name type="scientific">Rhizobium phage RHph_I1_6</name>
    <dbReference type="NCBI Taxonomy" id="2509728"/>
    <lineage>
        <taxon>Viruses</taxon>
        <taxon>Duplodnaviria</taxon>
        <taxon>Heunggongvirae</taxon>
        <taxon>Uroviricota</taxon>
        <taxon>Caudoviricetes</taxon>
        <taxon>Schitoviridae</taxon>
        <taxon>Demetervirinae</taxon>
        <taxon>Cyamitesvirus</taxon>
        <taxon>Cyamitesvirus I16</taxon>
    </lineage>
</organism>
<name>A0A7S5RIW2_9CAUD</name>
<accession>A0A7S5RIW2</accession>
<gene>
    <name evidence="1" type="ORF">EVC27_066</name>
</gene>
<evidence type="ECO:0000313" key="1">
    <source>
        <dbReference type="EMBL" id="QIG76591.1"/>
    </source>
</evidence>
<dbReference type="Proteomes" id="UP000626490">
    <property type="component" value="Segment"/>
</dbReference>